<evidence type="ECO:0000259" key="1">
    <source>
        <dbReference type="Pfam" id="PF14244"/>
    </source>
</evidence>
<evidence type="ECO:0000313" key="2">
    <source>
        <dbReference type="EMBL" id="MCH79614.1"/>
    </source>
</evidence>
<protein>
    <submittedName>
        <fullName evidence="2">Retrovirus-related pol polyprotein from transposon TNT 1-94</fullName>
    </submittedName>
</protein>
<reference evidence="2 3" key="1">
    <citation type="journal article" date="2018" name="Front. Plant Sci.">
        <title>Red Clover (Trifolium pratense) and Zigzag Clover (T. medium) - A Picture of Genomic Similarities and Differences.</title>
        <authorList>
            <person name="Dluhosova J."/>
            <person name="Istvanek J."/>
            <person name="Nedelnik J."/>
            <person name="Repkova J."/>
        </authorList>
    </citation>
    <scope>NUCLEOTIDE SEQUENCE [LARGE SCALE GENOMIC DNA]</scope>
    <source>
        <strain evidence="3">cv. 10/8</strain>
        <tissue evidence="2">Leaf</tissue>
    </source>
</reference>
<keyword evidence="3" id="KW-1185">Reference proteome</keyword>
<accession>A0A392LYH9</accession>
<gene>
    <name evidence="2" type="ORF">A2U01_0000367</name>
</gene>
<feature type="domain" description="Retrotransposon Copia-like N-terminal" evidence="1">
    <location>
        <begin position="30"/>
        <end position="76"/>
    </location>
</feature>
<sequence>MVRRASSSNIEEIPAIPALTDPSQNPYYVHPNESATAALVTPLLDGKNYQTWSGSMMKAVIMKNKLRFLDGSCPMPDQFDPTHEPWIRCNNLVLSWLMNSVIPTISQSLVYTDMASQAWNDLKARFSRADRVRVSSLQRKMYALCQDSSSVTAFFTKLKGLWQELELYRPIPNCTCTFPCVCEAMRNAKKFKEEDLIILFLTGLNDNYAMVRSHILLMEPFP</sequence>
<dbReference type="Proteomes" id="UP000265520">
    <property type="component" value="Unassembled WGS sequence"/>
</dbReference>
<dbReference type="Pfam" id="PF14244">
    <property type="entry name" value="Retrotran_gag_3"/>
    <property type="match status" value="1"/>
</dbReference>
<organism evidence="2 3">
    <name type="scientific">Trifolium medium</name>
    <dbReference type="NCBI Taxonomy" id="97028"/>
    <lineage>
        <taxon>Eukaryota</taxon>
        <taxon>Viridiplantae</taxon>
        <taxon>Streptophyta</taxon>
        <taxon>Embryophyta</taxon>
        <taxon>Tracheophyta</taxon>
        <taxon>Spermatophyta</taxon>
        <taxon>Magnoliopsida</taxon>
        <taxon>eudicotyledons</taxon>
        <taxon>Gunneridae</taxon>
        <taxon>Pentapetalae</taxon>
        <taxon>rosids</taxon>
        <taxon>fabids</taxon>
        <taxon>Fabales</taxon>
        <taxon>Fabaceae</taxon>
        <taxon>Papilionoideae</taxon>
        <taxon>50 kb inversion clade</taxon>
        <taxon>NPAAA clade</taxon>
        <taxon>Hologalegina</taxon>
        <taxon>IRL clade</taxon>
        <taxon>Trifolieae</taxon>
        <taxon>Trifolium</taxon>
    </lineage>
</organism>
<dbReference type="PANTHER" id="PTHR37610:SF55">
    <property type="entry name" value="RETROTRANSPOSON COPIA-LIKE N-TERMINAL DOMAIN-CONTAINING PROTEIN"/>
    <property type="match status" value="1"/>
</dbReference>
<evidence type="ECO:0000313" key="3">
    <source>
        <dbReference type="Proteomes" id="UP000265520"/>
    </source>
</evidence>
<dbReference type="AlphaFoldDB" id="A0A392LYH9"/>
<proteinExistence type="predicted"/>
<comment type="caution">
    <text evidence="2">The sequence shown here is derived from an EMBL/GenBank/DDBJ whole genome shotgun (WGS) entry which is preliminary data.</text>
</comment>
<dbReference type="EMBL" id="LXQA010000228">
    <property type="protein sequence ID" value="MCH79614.1"/>
    <property type="molecule type" value="Genomic_DNA"/>
</dbReference>
<dbReference type="PANTHER" id="PTHR37610">
    <property type="entry name" value="CCHC-TYPE DOMAIN-CONTAINING PROTEIN"/>
    <property type="match status" value="1"/>
</dbReference>
<dbReference type="InterPro" id="IPR029472">
    <property type="entry name" value="Copia-like_N"/>
</dbReference>
<name>A0A392LYH9_9FABA</name>